<dbReference type="Pfam" id="PF00270">
    <property type="entry name" value="DEAD"/>
    <property type="match status" value="1"/>
</dbReference>
<dbReference type="InParanoid" id="C1E259"/>
<feature type="domain" description="Helicase ATP-binding" evidence="8">
    <location>
        <begin position="18"/>
        <end position="190"/>
    </location>
</feature>
<dbReference type="GO" id="GO:0005737">
    <property type="term" value="C:cytoplasm"/>
    <property type="evidence" value="ECO:0007669"/>
    <property type="project" value="TreeGrafter"/>
</dbReference>
<keyword evidence="5" id="KW-0067">ATP-binding</keyword>
<dbReference type="KEGG" id="mis:MICPUN_75328"/>
<dbReference type="InterPro" id="IPR004589">
    <property type="entry name" value="DNA_helicase_ATP-dep_RecQ"/>
</dbReference>
<dbReference type="eggNOG" id="KOG0351">
    <property type="taxonomic scope" value="Eukaryota"/>
</dbReference>
<dbReference type="InterPro" id="IPR027417">
    <property type="entry name" value="P-loop_NTPase"/>
</dbReference>
<dbReference type="STRING" id="296587.C1E259"/>
<keyword evidence="2" id="KW-0547">Nucleotide-binding</keyword>
<feature type="non-terminal residue" evidence="10">
    <location>
        <position position="1"/>
    </location>
</feature>
<dbReference type="PROSITE" id="PS51194">
    <property type="entry name" value="HELICASE_CTER"/>
    <property type="match status" value="1"/>
</dbReference>
<dbReference type="OrthoDB" id="10261556at2759"/>
<dbReference type="GO" id="GO:0016787">
    <property type="term" value="F:hydrolase activity"/>
    <property type="evidence" value="ECO:0007669"/>
    <property type="project" value="UniProtKB-KW"/>
</dbReference>
<dbReference type="OMA" id="ISKWGHE"/>
<dbReference type="InterPro" id="IPR011545">
    <property type="entry name" value="DEAD/DEAH_box_helicase_dom"/>
</dbReference>
<dbReference type="GeneID" id="8242215"/>
<dbReference type="GO" id="GO:0005634">
    <property type="term" value="C:nucleus"/>
    <property type="evidence" value="ECO:0007669"/>
    <property type="project" value="TreeGrafter"/>
</dbReference>
<evidence type="ECO:0000256" key="5">
    <source>
        <dbReference type="ARBA" id="ARBA00022840"/>
    </source>
</evidence>
<dbReference type="GO" id="GO:0005694">
    <property type="term" value="C:chromosome"/>
    <property type="evidence" value="ECO:0007669"/>
    <property type="project" value="TreeGrafter"/>
</dbReference>
<organism evidence="10 11">
    <name type="scientific">Micromonas commoda (strain RCC299 / NOUM17 / CCMP2709)</name>
    <name type="common">Picoplanktonic green alga</name>
    <dbReference type="NCBI Taxonomy" id="296587"/>
    <lineage>
        <taxon>Eukaryota</taxon>
        <taxon>Viridiplantae</taxon>
        <taxon>Chlorophyta</taxon>
        <taxon>Mamiellophyceae</taxon>
        <taxon>Mamiellales</taxon>
        <taxon>Mamiellaceae</taxon>
        <taxon>Micromonas</taxon>
    </lineage>
</organism>
<evidence type="ECO:0000259" key="9">
    <source>
        <dbReference type="PROSITE" id="PS51194"/>
    </source>
</evidence>
<dbReference type="SMART" id="SM00490">
    <property type="entry name" value="HELICc"/>
    <property type="match status" value="1"/>
</dbReference>
<dbReference type="EC" id="5.6.2.4" evidence="7"/>
<evidence type="ECO:0000256" key="2">
    <source>
        <dbReference type="ARBA" id="ARBA00022741"/>
    </source>
</evidence>
<dbReference type="PANTHER" id="PTHR13710">
    <property type="entry name" value="DNA HELICASE RECQ FAMILY MEMBER"/>
    <property type="match status" value="1"/>
</dbReference>
<evidence type="ECO:0000256" key="4">
    <source>
        <dbReference type="ARBA" id="ARBA00022806"/>
    </source>
</evidence>
<evidence type="ECO:0000256" key="3">
    <source>
        <dbReference type="ARBA" id="ARBA00022801"/>
    </source>
</evidence>
<dbReference type="GO" id="GO:0005524">
    <property type="term" value="F:ATP binding"/>
    <property type="evidence" value="ECO:0007669"/>
    <property type="project" value="UniProtKB-KW"/>
</dbReference>
<dbReference type="PROSITE" id="PS51192">
    <property type="entry name" value="HELICASE_ATP_BIND_1"/>
    <property type="match status" value="1"/>
</dbReference>
<keyword evidence="11" id="KW-1185">Reference proteome</keyword>
<dbReference type="AlphaFoldDB" id="C1E259"/>
<feature type="domain" description="Helicase C-terminal" evidence="9">
    <location>
        <begin position="214"/>
        <end position="369"/>
    </location>
</feature>
<evidence type="ECO:0000313" key="11">
    <source>
        <dbReference type="Proteomes" id="UP000002009"/>
    </source>
</evidence>
<protein>
    <recommendedName>
        <fullName evidence="7">DNA 3'-5' helicase</fullName>
        <ecNumber evidence="7">5.6.2.4</ecNumber>
    </recommendedName>
</protein>
<feature type="non-terminal residue" evidence="10">
    <location>
        <position position="390"/>
    </location>
</feature>
<dbReference type="PANTHER" id="PTHR13710:SF120">
    <property type="entry name" value="BIFUNCTIONAL 3'-5' EXONUCLEASE_ATP-DEPENDENT HELICASE WRN"/>
    <property type="match status" value="1"/>
</dbReference>
<gene>
    <name evidence="10" type="ORF">MICPUN_75328</name>
</gene>
<evidence type="ECO:0000256" key="7">
    <source>
        <dbReference type="ARBA" id="ARBA00034808"/>
    </source>
</evidence>
<dbReference type="InterPro" id="IPR014001">
    <property type="entry name" value="Helicase_ATP-bd"/>
</dbReference>
<evidence type="ECO:0000259" key="8">
    <source>
        <dbReference type="PROSITE" id="PS51192"/>
    </source>
</evidence>
<dbReference type="GO" id="GO:0043138">
    <property type="term" value="F:3'-5' DNA helicase activity"/>
    <property type="evidence" value="ECO:0007669"/>
    <property type="project" value="UniProtKB-EC"/>
</dbReference>
<dbReference type="SMART" id="SM00487">
    <property type="entry name" value="DEXDc"/>
    <property type="match status" value="1"/>
</dbReference>
<reference evidence="10 11" key="1">
    <citation type="journal article" date="2009" name="Science">
        <title>Green evolution and dynamic adaptations revealed by genomes of the marine picoeukaryotes Micromonas.</title>
        <authorList>
            <person name="Worden A.Z."/>
            <person name="Lee J.H."/>
            <person name="Mock T."/>
            <person name="Rouze P."/>
            <person name="Simmons M.P."/>
            <person name="Aerts A.L."/>
            <person name="Allen A.E."/>
            <person name="Cuvelier M.L."/>
            <person name="Derelle E."/>
            <person name="Everett M.V."/>
            <person name="Foulon E."/>
            <person name="Grimwood J."/>
            <person name="Gundlach H."/>
            <person name="Henrissat B."/>
            <person name="Napoli C."/>
            <person name="McDonald S.M."/>
            <person name="Parker M.S."/>
            <person name="Rombauts S."/>
            <person name="Salamov A."/>
            <person name="Von Dassow P."/>
            <person name="Badger J.H."/>
            <person name="Coutinho P.M."/>
            <person name="Demir E."/>
            <person name="Dubchak I."/>
            <person name="Gentemann C."/>
            <person name="Eikrem W."/>
            <person name="Gready J.E."/>
            <person name="John U."/>
            <person name="Lanier W."/>
            <person name="Lindquist E.A."/>
            <person name="Lucas S."/>
            <person name="Mayer K.F."/>
            <person name="Moreau H."/>
            <person name="Not F."/>
            <person name="Otillar R."/>
            <person name="Panaud O."/>
            <person name="Pangilinan J."/>
            <person name="Paulsen I."/>
            <person name="Piegu B."/>
            <person name="Poliakov A."/>
            <person name="Robbens S."/>
            <person name="Schmutz J."/>
            <person name="Toulza E."/>
            <person name="Wyss T."/>
            <person name="Zelensky A."/>
            <person name="Zhou K."/>
            <person name="Armbrust E.V."/>
            <person name="Bhattacharya D."/>
            <person name="Goodenough U.W."/>
            <person name="Van de Peer Y."/>
            <person name="Grigoriev I.V."/>
        </authorList>
    </citation>
    <scope>NUCLEOTIDE SEQUENCE [LARGE SCALE GENOMIC DNA]</scope>
    <source>
        <strain evidence="11">RCC299 / NOUM17</strain>
    </source>
</reference>
<name>C1E259_MICCC</name>
<evidence type="ECO:0000313" key="10">
    <source>
        <dbReference type="EMBL" id="ACO61861.1"/>
    </source>
</evidence>
<comment type="catalytic activity">
    <reaction evidence="6">
        <text>Couples ATP hydrolysis with the unwinding of duplex DNA by translocating in the 3'-5' direction.</text>
        <dbReference type="EC" id="5.6.2.4"/>
    </reaction>
</comment>
<dbReference type="CDD" id="cd17920">
    <property type="entry name" value="DEXHc_RecQ"/>
    <property type="match status" value="1"/>
</dbReference>
<evidence type="ECO:0000256" key="6">
    <source>
        <dbReference type="ARBA" id="ARBA00034617"/>
    </source>
</evidence>
<dbReference type="Proteomes" id="UP000002009">
    <property type="component" value="Chromosome 3"/>
</dbReference>
<dbReference type="EMBL" id="CP001324">
    <property type="protein sequence ID" value="ACO61861.1"/>
    <property type="molecule type" value="Genomic_DNA"/>
</dbReference>
<evidence type="ECO:0000256" key="1">
    <source>
        <dbReference type="ARBA" id="ARBA00005446"/>
    </source>
</evidence>
<dbReference type="RefSeq" id="XP_002500603.1">
    <property type="nucleotide sequence ID" value="XM_002500557.1"/>
</dbReference>
<keyword evidence="4" id="KW-0347">Helicase</keyword>
<dbReference type="Gene3D" id="3.40.50.300">
    <property type="entry name" value="P-loop containing nucleotide triphosphate hydrolases"/>
    <property type="match status" value="2"/>
</dbReference>
<dbReference type="GO" id="GO:0000724">
    <property type="term" value="P:double-strand break repair via homologous recombination"/>
    <property type="evidence" value="ECO:0007669"/>
    <property type="project" value="TreeGrafter"/>
</dbReference>
<dbReference type="GO" id="GO:0003676">
    <property type="term" value="F:nucleic acid binding"/>
    <property type="evidence" value="ECO:0007669"/>
    <property type="project" value="InterPro"/>
</dbReference>
<proteinExistence type="inferred from homology"/>
<dbReference type="NCBIfam" id="TIGR00614">
    <property type="entry name" value="recQ_fam"/>
    <property type="match status" value="1"/>
</dbReference>
<dbReference type="Pfam" id="PF00271">
    <property type="entry name" value="Helicase_C"/>
    <property type="match status" value="1"/>
</dbReference>
<dbReference type="InterPro" id="IPR001650">
    <property type="entry name" value="Helicase_C-like"/>
</dbReference>
<accession>C1E259</accession>
<sequence>LSKYYGHADFRPGQLEVVAATVQGRDSCVYWSTGSGKSLCYQLPALHTGKTSLVVSPLISLMNDQVTHMNNTAGADEGDLAAFLGSSQTDKSVEERALRGDFRVVYVTPEKLVGDIDDMARDGKLGLVAVDEAHCLSQWGHDFRKSYRGLTLIRTQLSPNGEVPVMALTATAVEKVREDIKDVLALKRPHVARNSCDRTNLRILVSKKRGGAADHLHIYERCRDAKGSVVVYCVTKRDAEDIATVLKNKFATQNIAAGVEVYHAGLAMSRRDATHKGFLTGSVKVVVATVAFGMGIDKPDIRLVMHYGAPKTMEEYYQQVGRAGRDGLPSDVEMIYGDGDFSRYSDEFYVGKLDAAARKTQKESTDALERFSRSREVCRRASILAHFGES</sequence>
<comment type="similarity">
    <text evidence="1">Belongs to the helicase family. RecQ subfamily.</text>
</comment>
<dbReference type="GO" id="GO:0009378">
    <property type="term" value="F:four-way junction helicase activity"/>
    <property type="evidence" value="ECO:0007669"/>
    <property type="project" value="TreeGrafter"/>
</dbReference>
<dbReference type="SUPFAM" id="SSF52540">
    <property type="entry name" value="P-loop containing nucleoside triphosphate hydrolases"/>
    <property type="match status" value="1"/>
</dbReference>
<keyword evidence="3" id="KW-0378">Hydrolase</keyword>